<dbReference type="EMBL" id="CP001785">
    <property type="protein sequence ID" value="ACX51567.1"/>
    <property type="molecule type" value="Genomic_DNA"/>
</dbReference>
<gene>
    <name evidence="1" type="ordered locus">Adeg_0414</name>
</gene>
<dbReference type="AlphaFoldDB" id="C9RBE0"/>
<sequence>MRDEIAEALRATLMTPDVLDSNLEPANVVDGLFFIGRAVYRLAEVLERYLESHGRAGTPVHSQEDS</sequence>
<evidence type="ECO:0000313" key="2">
    <source>
        <dbReference type="Proteomes" id="UP000002620"/>
    </source>
</evidence>
<organism evidence="1 2">
    <name type="scientific">Ammonifex degensii (strain DSM 10501 / KC4)</name>
    <dbReference type="NCBI Taxonomy" id="429009"/>
    <lineage>
        <taxon>Bacteria</taxon>
        <taxon>Bacillati</taxon>
        <taxon>Bacillota</taxon>
        <taxon>Clostridia</taxon>
        <taxon>Thermoanaerobacterales</taxon>
        <taxon>Thermoanaerobacteraceae</taxon>
        <taxon>Ammonifex</taxon>
    </lineage>
</organism>
<dbReference type="Proteomes" id="UP000002620">
    <property type="component" value="Chromosome"/>
</dbReference>
<accession>C9RBE0</accession>
<dbReference type="STRING" id="429009.Adeg_0414"/>
<dbReference type="RefSeq" id="WP_015738445.1">
    <property type="nucleotide sequence ID" value="NC_013385.1"/>
</dbReference>
<proteinExistence type="predicted"/>
<keyword evidence="2" id="KW-1185">Reference proteome</keyword>
<reference evidence="1 2" key="1">
    <citation type="submission" date="2009-10" db="EMBL/GenBank/DDBJ databases">
        <title>Complete sequence of chromosome of Ammonifex degensii KC4.</title>
        <authorList>
            <consortium name="US DOE Joint Genome Institute"/>
            <person name="Kerfeld C."/>
            <person name="Goodner B."/>
            <person name="Huber H."/>
            <person name="Stetter K."/>
            <person name="Lucas S."/>
            <person name="Copeland A."/>
            <person name="Lapidus A."/>
            <person name="Glavina del Rio T."/>
            <person name="Dalin E."/>
            <person name="Tice H."/>
            <person name="Bruce D."/>
            <person name="Goodwin L."/>
            <person name="Pitluck S."/>
            <person name="Saunders E."/>
            <person name="Brettin T."/>
            <person name="Detter J.C."/>
            <person name="Han C."/>
            <person name="Larimer F."/>
            <person name="Land M."/>
            <person name="Hauser L."/>
            <person name="Kyrpides N."/>
            <person name="Ovchinnikova G."/>
            <person name="Richardson P."/>
        </authorList>
    </citation>
    <scope>NUCLEOTIDE SEQUENCE [LARGE SCALE GENOMIC DNA]</scope>
    <source>
        <strain evidence="2">DSM 10501 / KC4</strain>
    </source>
</reference>
<protein>
    <submittedName>
        <fullName evidence="1">Uncharacterized protein</fullName>
    </submittedName>
</protein>
<dbReference type="KEGG" id="adg:Adeg_0414"/>
<dbReference type="HOGENOM" id="CLU_2821609_0_0_9"/>
<name>C9RBE0_AMMDK</name>
<evidence type="ECO:0000313" key="1">
    <source>
        <dbReference type="EMBL" id="ACX51567.1"/>
    </source>
</evidence>